<organism evidence="3 4">
    <name type="scientific">Zalerion maritima</name>
    <dbReference type="NCBI Taxonomy" id="339359"/>
    <lineage>
        <taxon>Eukaryota</taxon>
        <taxon>Fungi</taxon>
        <taxon>Dikarya</taxon>
        <taxon>Ascomycota</taxon>
        <taxon>Pezizomycotina</taxon>
        <taxon>Sordariomycetes</taxon>
        <taxon>Lulworthiomycetidae</taxon>
        <taxon>Lulworthiales</taxon>
        <taxon>Lulworthiaceae</taxon>
        <taxon>Zalerion</taxon>
    </lineage>
</organism>
<dbReference type="SUPFAM" id="SSF55347">
    <property type="entry name" value="Glyceraldehyde-3-phosphate dehydrogenase-like, C-terminal domain"/>
    <property type="match status" value="1"/>
</dbReference>
<dbReference type="SUPFAM" id="SSF51735">
    <property type="entry name" value="NAD(P)-binding Rossmann-fold domains"/>
    <property type="match status" value="1"/>
</dbReference>
<dbReference type="AlphaFoldDB" id="A0AAD5RLK4"/>
<evidence type="ECO:0000259" key="2">
    <source>
        <dbReference type="Pfam" id="PF02894"/>
    </source>
</evidence>
<dbReference type="PANTHER" id="PTHR42840:SF5">
    <property type="entry name" value="NAD(P)-BINDING ROSSMANN-FOLD SUPERFAMILY PROTEIN"/>
    <property type="match status" value="1"/>
</dbReference>
<dbReference type="PANTHER" id="PTHR42840">
    <property type="entry name" value="NAD(P)-BINDING ROSSMANN-FOLD SUPERFAMILY PROTEIN-RELATED"/>
    <property type="match status" value="1"/>
</dbReference>
<sequence length="353" mass="38557">MAPVGVALVGGGIFAKEEHLPAILASPLLSLRAIYSRSLKSAKDTASAITDSSKPDLYSSDCGEGKSYEDLLKRDDISGVILALPIMAQPEYIEAALAAGKHVLSEKPIAPHVNLARKLIQFYRTLSENKGSATWAVAENYRFMPKIQYGAEQLKGLGKIQGFSCRIFNLIQPGNKWIETSWRKKPDYQGGFLLDGGVHFIAAIRRLLGPDNSAEEVVALSSLTQPYLAPIDTVNAIVKTKSGVVGSFLQSVGTHLEPCEEYSIACENGLVTVNRKGVSVMRVMEDGKRETEMKEFEWNSGVKSEVQAWAESLSSGNPNPLQSPEEAFADLELLEKMFRSGEEHGSKQALHFQ</sequence>
<keyword evidence="4" id="KW-1185">Reference proteome</keyword>
<dbReference type="Gene3D" id="3.40.50.720">
    <property type="entry name" value="NAD(P)-binding Rossmann-like Domain"/>
    <property type="match status" value="1"/>
</dbReference>
<evidence type="ECO:0000313" key="3">
    <source>
        <dbReference type="EMBL" id="KAJ2896794.1"/>
    </source>
</evidence>
<name>A0AAD5RLK4_9PEZI</name>
<evidence type="ECO:0000259" key="1">
    <source>
        <dbReference type="Pfam" id="PF01408"/>
    </source>
</evidence>
<comment type="caution">
    <text evidence="3">The sequence shown here is derived from an EMBL/GenBank/DDBJ whole genome shotgun (WGS) entry which is preliminary data.</text>
</comment>
<dbReference type="InterPro" id="IPR036291">
    <property type="entry name" value="NAD(P)-bd_dom_sf"/>
</dbReference>
<dbReference type="Pfam" id="PF01408">
    <property type="entry name" value="GFO_IDH_MocA"/>
    <property type="match status" value="1"/>
</dbReference>
<accession>A0AAD5RLK4</accession>
<feature type="domain" description="Gfo/Idh/MocA-like oxidoreductase N-terminal" evidence="1">
    <location>
        <begin position="5"/>
        <end position="124"/>
    </location>
</feature>
<gene>
    <name evidence="3" type="ORF">MKZ38_005240</name>
</gene>
<dbReference type="Proteomes" id="UP001201980">
    <property type="component" value="Unassembled WGS sequence"/>
</dbReference>
<dbReference type="GO" id="GO:0006740">
    <property type="term" value="P:NADPH regeneration"/>
    <property type="evidence" value="ECO:0007669"/>
    <property type="project" value="TreeGrafter"/>
</dbReference>
<dbReference type="EMBL" id="JAKWBI020000312">
    <property type="protein sequence ID" value="KAJ2896794.1"/>
    <property type="molecule type" value="Genomic_DNA"/>
</dbReference>
<protein>
    <submittedName>
        <fullName evidence="3">Oxidoreductase family protein</fullName>
    </submittedName>
</protein>
<reference evidence="3" key="1">
    <citation type="submission" date="2022-07" db="EMBL/GenBank/DDBJ databases">
        <title>Draft genome sequence of Zalerion maritima ATCC 34329, a (micro)plastics degrading marine fungus.</title>
        <authorList>
            <person name="Paco A."/>
            <person name="Goncalves M.F.M."/>
            <person name="Rocha-Santos T.A.P."/>
            <person name="Alves A."/>
        </authorList>
    </citation>
    <scope>NUCLEOTIDE SEQUENCE</scope>
    <source>
        <strain evidence="3">ATCC 34329</strain>
    </source>
</reference>
<dbReference type="InterPro" id="IPR000683">
    <property type="entry name" value="Gfo/Idh/MocA-like_OxRdtase_N"/>
</dbReference>
<dbReference type="GO" id="GO:0016491">
    <property type="term" value="F:oxidoreductase activity"/>
    <property type="evidence" value="ECO:0007669"/>
    <property type="project" value="TreeGrafter"/>
</dbReference>
<proteinExistence type="predicted"/>
<feature type="domain" description="Gfo/Idh/MocA-like oxidoreductase C-terminal" evidence="2">
    <location>
        <begin position="157"/>
        <end position="343"/>
    </location>
</feature>
<dbReference type="Pfam" id="PF02894">
    <property type="entry name" value="GFO_IDH_MocA_C"/>
    <property type="match status" value="1"/>
</dbReference>
<dbReference type="GO" id="GO:0005737">
    <property type="term" value="C:cytoplasm"/>
    <property type="evidence" value="ECO:0007669"/>
    <property type="project" value="TreeGrafter"/>
</dbReference>
<dbReference type="Gene3D" id="3.30.360.10">
    <property type="entry name" value="Dihydrodipicolinate Reductase, domain 2"/>
    <property type="match status" value="1"/>
</dbReference>
<dbReference type="GO" id="GO:0000166">
    <property type="term" value="F:nucleotide binding"/>
    <property type="evidence" value="ECO:0007669"/>
    <property type="project" value="InterPro"/>
</dbReference>
<dbReference type="InterPro" id="IPR004104">
    <property type="entry name" value="Gfo/Idh/MocA-like_OxRdtase_C"/>
</dbReference>
<evidence type="ECO:0000313" key="4">
    <source>
        <dbReference type="Proteomes" id="UP001201980"/>
    </source>
</evidence>